<dbReference type="EMBL" id="BGPR01002030">
    <property type="protein sequence ID" value="GBM66497.1"/>
    <property type="molecule type" value="Genomic_DNA"/>
</dbReference>
<name>A0A4Y2HMB4_ARAVE</name>
<comment type="caution">
    <text evidence="1">The sequence shown here is derived from an EMBL/GenBank/DDBJ whole genome shotgun (WGS) entry which is preliminary data.</text>
</comment>
<evidence type="ECO:0000313" key="2">
    <source>
        <dbReference type="Proteomes" id="UP000499080"/>
    </source>
</evidence>
<proteinExistence type="predicted"/>
<keyword evidence="2" id="KW-1185">Reference proteome</keyword>
<accession>A0A4Y2HMB4</accession>
<dbReference type="AlphaFoldDB" id="A0A4Y2HMB4"/>
<sequence>MHLEYGDRWVIEGTSDDISKRQKLSYEVKVVEIGPVVQAGELSHGFSQKRMYGREVFFRFLSKMEGSRCRRPLMTYHKLPYEIKIIDISPVFGAGELVL</sequence>
<dbReference type="Proteomes" id="UP000499080">
    <property type="component" value="Unassembled WGS sequence"/>
</dbReference>
<evidence type="ECO:0000313" key="1">
    <source>
        <dbReference type="EMBL" id="GBM66497.1"/>
    </source>
</evidence>
<organism evidence="1 2">
    <name type="scientific">Araneus ventricosus</name>
    <name type="common">Orbweaver spider</name>
    <name type="synonym">Epeira ventricosa</name>
    <dbReference type="NCBI Taxonomy" id="182803"/>
    <lineage>
        <taxon>Eukaryota</taxon>
        <taxon>Metazoa</taxon>
        <taxon>Ecdysozoa</taxon>
        <taxon>Arthropoda</taxon>
        <taxon>Chelicerata</taxon>
        <taxon>Arachnida</taxon>
        <taxon>Araneae</taxon>
        <taxon>Araneomorphae</taxon>
        <taxon>Entelegynae</taxon>
        <taxon>Araneoidea</taxon>
        <taxon>Araneidae</taxon>
        <taxon>Araneus</taxon>
    </lineage>
</organism>
<reference evidence="1 2" key="1">
    <citation type="journal article" date="2019" name="Sci. Rep.">
        <title>Orb-weaving spider Araneus ventricosus genome elucidates the spidroin gene catalogue.</title>
        <authorList>
            <person name="Kono N."/>
            <person name="Nakamura H."/>
            <person name="Ohtoshi R."/>
            <person name="Moran D.A.P."/>
            <person name="Shinohara A."/>
            <person name="Yoshida Y."/>
            <person name="Fujiwara M."/>
            <person name="Mori M."/>
            <person name="Tomita M."/>
            <person name="Arakawa K."/>
        </authorList>
    </citation>
    <scope>NUCLEOTIDE SEQUENCE [LARGE SCALE GENOMIC DNA]</scope>
</reference>
<protein>
    <submittedName>
        <fullName evidence="1">Uncharacterized protein</fullName>
    </submittedName>
</protein>
<gene>
    <name evidence="1" type="ORF">AVEN_23765_1</name>
</gene>